<name>A0A3N2CR55_9ACTN</name>
<sequence length="280" mass="29987">MIFVVLALAWAVYLIPKALAHHDEVAGERLEEGHSEKVRVLTRRRHPVDEAAPDAVEEVETEVEVERTDTVTRRTAPVLSPTARAARNRRRVLGGLVTVLLAVVALAGFAVAPWWTVAVPATAIVAFLVVARISVRRTQAARRSAPRPAADPVEPSATVERPASVEPVETTAPVETRAPVAPAALSYEALELLTDPTTGREQQAELEAALADEGSLWDPLPLTLPTYVGKATARRTVRTIELTGMTSSGHDDADTAIARQADEDADRASAETTDRKVAGA</sequence>
<keyword evidence="2" id="KW-0472">Membrane</keyword>
<evidence type="ECO:0000313" key="4">
    <source>
        <dbReference type="Proteomes" id="UP000281738"/>
    </source>
</evidence>
<feature type="compositionally biased region" description="Basic and acidic residues" evidence="1">
    <location>
        <begin position="260"/>
        <end position="280"/>
    </location>
</feature>
<dbReference type="EMBL" id="RKHO01000001">
    <property type="protein sequence ID" value="ROR90015.1"/>
    <property type="molecule type" value="Genomic_DNA"/>
</dbReference>
<evidence type="ECO:0000313" key="3">
    <source>
        <dbReference type="EMBL" id="ROR90015.1"/>
    </source>
</evidence>
<feature type="transmembrane region" description="Helical" evidence="2">
    <location>
        <begin position="117"/>
        <end position="135"/>
    </location>
</feature>
<feature type="region of interest" description="Disordered" evidence="1">
    <location>
        <begin position="243"/>
        <end position="280"/>
    </location>
</feature>
<protein>
    <submittedName>
        <fullName evidence="3">Uncharacterized protein</fullName>
    </submittedName>
</protein>
<evidence type="ECO:0000256" key="2">
    <source>
        <dbReference type="SAM" id="Phobius"/>
    </source>
</evidence>
<proteinExistence type="predicted"/>
<comment type="caution">
    <text evidence="3">The sequence shown here is derived from an EMBL/GenBank/DDBJ whole genome shotgun (WGS) entry which is preliminary data.</text>
</comment>
<feature type="transmembrane region" description="Helical" evidence="2">
    <location>
        <begin position="92"/>
        <end position="111"/>
    </location>
</feature>
<feature type="region of interest" description="Disordered" evidence="1">
    <location>
        <begin position="140"/>
        <end position="177"/>
    </location>
</feature>
<organism evidence="3 4">
    <name type="scientific">Nocardioides aurantiacus</name>
    <dbReference type="NCBI Taxonomy" id="86796"/>
    <lineage>
        <taxon>Bacteria</taxon>
        <taxon>Bacillati</taxon>
        <taxon>Actinomycetota</taxon>
        <taxon>Actinomycetes</taxon>
        <taxon>Propionibacteriales</taxon>
        <taxon>Nocardioidaceae</taxon>
        <taxon>Nocardioides</taxon>
    </lineage>
</organism>
<gene>
    <name evidence="3" type="ORF">EDD33_0847</name>
</gene>
<keyword evidence="4" id="KW-1185">Reference proteome</keyword>
<accession>A0A3N2CR55</accession>
<dbReference type="AlphaFoldDB" id="A0A3N2CR55"/>
<feature type="compositionally biased region" description="Low complexity" evidence="1">
    <location>
        <begin position="140"/>
        <end position="152"/>
    </location>
</feature>
<dbReference type="Proteomes" id="UP000281738">
    <property type="component" value="Unassembled WGS sequence"/>
</dbReference>
<keyword evidence="2" id="KW-1133">Transmembrane helix</keyword>
<evidence type="ECO:0000256" key="1">
    <source>
        <dbReference type="SAM" id="MobiDB-lite"/>
    </source>
</evidence>
<reference evidence="3 4" key="1">
    <citation type="submission" date="2018-11" db="EMBL/GenBank/DDBJ databases">
        <title>Sequencing the genomes of 1000 actinobacteria strains.</title>
        <authorList>
            <person name="Klenk H.-P."/>
        </authorList>
    </citation>
    <scope>NUCLEOTIDE SEQUENCE [LARGE SCALE GENOMIC DNA]</scope>
    <source>
        <strain evidence="3 4">DSM 12652</strain>
    </source>
</reference>
<keyword evidence="2" id="KW-0812">Transmembrane</keyword>